<proteinExistence type="predicted"/>
<dbReference type="InterPro" id="IPR011701">
    <property type="entry name" value="MFS"/>
</dbReference>
<dbReference type="PROSITE" id="PS50850">
    <property type="entry name" value="MFS"/>
    <property type="match status" value="1"/>
</dbReference>
<evidence type="ECO:0000256" key="4">
    <source>
        <dbReference type="ARBA" id="ARBA00023136"/>
    </source>
</evidence>
<keyword evidence="3 5" id="KW-1133">Transmembrane helix</keyword>
<feature type="transmembrane region" description="Helical" evidence="5">
    <location>
        <begin position="65"/>
        <end position="84"/>
    </location>
</feature>
<protein>
    <recommendedName>
        <fullName evidence="6">Major facilitator superfamily (MFS) profile domain-containing protein</fullName>
    </recommendedName>
</protein>
<evidence type="ECO:0000256" key="2">
    <source>
        <dbReference type="ARBA" id="ARBA00022692"/>
    </source>
</evidence>
<sequence>MKNLNGDPKKNYGYGVRHIQMICMTLNLIALFIARSSLGVAILAMTDMKRRNDPDITVYDWDKRTQGVILSSFFWGYIVMQIPGGLLAKRYGGKPILLFALLSNAVICVLFPSLVYFGGWQIVCACRVLMGMTQACLMSSTHTLLGKWLPEHEITSYAGIVYGGIYHFTMI</sequence>
<evidence type="ECO:0000259" key="6">
    <source>
        <dbReference type="PROSITE" id="PS50850"/>
    </source>
</evidence>
<gene>
    <name evidence="7" type="ORF">EEDITHA_LOCUS11926</name>
</gene>
<dbReference type="InterPro" id="IPR027378">
    <property type="entry name" value="Nucleotide_channel_N"/>
</dbReference>
<organism evidence="7 8">
    <name type="scientific">Euphydryas editha</name>
    <name type="common">Edith's checkerspot</name>
    <dbReference type="NCBI Taxonomy" id="104508"/>
    <lineage>
        <taxon>Eukaryota</taxon>
        <taxon>Metazoa</taxon>
        <taxon>Ecdysozoa</taxon>
        <taxon>Arthropoda</taxon>
        <taxon>Hexapoda</taxon>
        <taxon>Insecta</taxon>
        <taxon>Pterygota</taxon>
        <taxon>Neoptera</taxon>
        <taxon>Endopterygota</taxon>
        <taxon>Lepidoptera</taxon>
        <taxon>Glossata</taxon>
        <taxon>Ditrysia</taxon>
        <taxon>Papilionoidea</taxon>
        <taxon>Nymphalidae</taxon>
        <taxon>Nymphalinae</taxon>
        <taxon>Euphydryas</taxon>
    </lineage>
</organism>
<dbReference type="PANTHER" id="PTHR11662">
    <property type="entry name" value="SOLUTE CARRIER FAMILY 17"/>
    <property type="match status" value="1"/>
</dbReference>
<feature type="transmembrane region" description="Helical" evidence="5">
    <location>
        <begin position="96"/>
        <end position="120"/>
    </location>
</feature>
<evidence type="ECO:0000256" key="5">
    <source>
        <dbReference type="SAM" id="Phobius"/>
    </source>
</evidence>
<evidence type="ECO:0000256" key="1">
    <source>
        <dbReference type="ARBA" id="ARBA00004141"/>
    </source>
</evidence>
<dbReference type="Pfam" id="PF07690">
    <property type="entry name" value="MFS_1"/>
    <property type="match status" value="1"/>
</dbReference>
<dbReference type="InterPro" id="IPR020846">
    <property type="entry name" value="MFS_dom"/>
</dbReference>
<name>A0AAU9UBN8_EUPED</name>
<keyword evidence="4 5" id="KW-0472">Membrane</keyword>
<reference evidence="7" key="1">
    <citation type="submission" date="2022-03" db="EMBL/GenBank/DDBJ databases">
        <authorList>
            <person name="Tunstrom K."/>
        </authorList>
    </citation>
    <scope>NUCLEOTIDE SEQUENCE</scope>
</reference>
<keyword evidence="2 5" id="KW-0812">Transmembrane</keyword>
<dbReference type="GO" id="GO:0016020">
    <property type="term" value="C:membrane"/>
    <property type="evidence" value="ECO:0007669"/>
    <property type="project" value="UniProtKB-SubCell"/>
</dbReference>
<feature type="domain" description="Major facilitator superfamily (MFS) profile" evidence="6">
    <location>
        <begin position="23"/>
        <end position="171"/>
    </location>
</feature>
<evidence type="ECO:0000313" key="8">
    <source>
        <dbReference type="Proteomes" id="UP001153954"/>
    </source>
</evidence>
<comment type="caution">
    <text evidence="7">The sequence shown here is derived from an EMBL/GenBank/DDBJ whole genome shotgun (WGS) entry which is preliminary data.</text>
</comment>
<dbReference type="InterPro" id="IPR036259">
    <property type="entry name" value="MFS_trans_sf"/>
</dbReference>
<dbReference type="GO" id="GO:0022857">
    <property type="term" value="F:transmembrane transporter activity"/>
    <property type="evidence" value="ECO:0007669"/>
    <property type="project" value="InterPro"/>
</dbReference>
<dbReference type="PANTHER" id="PTHR11662:SF280">
    <property type="entry name" value="FI21844P1-RELATED"/>
    <property type="match status" value="1"/>
</dbReference>
<dbReference type="SUPFAM" id="SSF103473">
    <property type="entry name" value="MFS general substrate transporter"/>
    <property type="match status" value="1"/>
</dbReference>
<dbReference type="GO" id="GO:0006820">
    <property type="term" value="P:monoatomic anion transport"/>
    <property type="evidence" value="ECO:0007669"/>
    <property type="project" value="TreeGrafter"/>
</dbReference>
<keyword evidence="8" id="KW-1185">Reference proteome</keyword>
<comment type="subcellular location">
    <subcellularLocation>
        <location evidence="1">Membrane</location>
        <topology evidence="1">Multi-pass membrane protein</topology>
    </subcellularLocation>
</comment>
<dbReference type="AlphaFoldDB" id="A0AAU9UBN8"/>
<dbReference type="InterPro" id="IPR050382">
    <property type="entry name" value="MFS_Na/Anion_cotransporter"/>
</dbReference>
<evidence type="ECO:0000313" key="7">
    <source>
        <dbReference type="EMBL" id="CAH2096608.1"/>
    </source>
</evidence>
<dbReference type="Gene3D" id="1.20.120.540">
    <property type="entry name" value="Voltage-gated potassium channels"/>
    <property type="match status" value="1"/>
</dbReference>
<dbReference type="EMBL" id="CAKOGL010000016">
    <property type="protein sequence ID" value="CAH2096608.1"/>
    <property type="molecule type" value="Genomic_DNA"/>
</dbReference>
<dbReference type="Proteomes" id="UP001153954">
    <property type="component" value="Unassembled WGS sequence"/>
</dbReference>
<evidence type="ECO:0000256" key="3">
    <source>
        <dbReference type="ARBA" id="ARBA00022989"/>
    </source>
</evidence>
<feature type="transmembrane region" description="Helical" evidence="5">
    <location>
        <begin position="21"/>
        <end position="45"/>
    </location>
</feature>
<accession>A0AAU9UBN8</accession>
<dbReference type="FunFam" id="1.20.120.540:FF:000001">
    <property type="entry name" value="Blast:Putative inorganic phosphate cotransporter"/>
    <property type="match status" value="1"/>
</dbReference>